<evidence type="ECO:0000313" key="3">
    <source>
        <dbReference type="EMBL" id="RYO79825.1"/>
    </source>
</evidence>
<evidence type="ECO:0000313" key="4">
    <source>
        <dbReference type="Proteomes" id="UP000294003"/>
    </source>
</evidence>
<feature type="transmembrane region" description="Helical" evidence="2">
    <location>
        <begin position="353"/>
        <end position="374"/>
    </location>
</feature>
<keyword evidence="4" id="KW-1185">Reference proteome</keyword>
<feature type="transmembrane region" description="Helical" evidence="2">
    <location>
        <begin position="297"/>
        <end position="318"/>
    </location>
</feature>
<reference evidence="3 4" key="1">
    <citation type="submission" date="2018-06" db="EMBL/GenBank/DDBJ databases">
        <title>Complete Genomes of Monosporascus.</title>
        <authorList>
            <person name="Robinson A.J."/>
            <person name="Natvig D.O."/>
        </authorList>
    </citation>
    <scope>NUCLEOTIDE SEQUENCE [LARGE SCALE GENOMIC DNA]</scope>
    <source>
        <strain evidence="3 4">CBS 609.92</strain>
    </source>
</reference>
<dbReference type="Proteomes" id="UP000294003">
    <property type="component" value="Unassembled WGS sequence"/>
</dbReference>
<keyword evidence="2" id="KW-1133">Transmembrane helix</keyword>
<feature type="transmembrane region" description="Helical" evidence="2">
    <location>
        <begin position="218"/>
        <end position="236"/>
    </location>
</feature>
<sequence length="646" mass="70151">MEAAECARWRPKIPSAELEIDLLGQSRTHHSEINATCRGLTARHNLSSLDLSFAENMDAFHHLSTFHATIHLARFGAEEKGCLQAYITPAFSPAVRTALRYAPLGILLFVLLVGVARSIPVSGESSPQSVLPGVADCLHYLQFVFLTGSLSLFYPGFYQPAVGRLGWVSLLAGGFVNHGHPYAGVSGGIYELNGTYGGTLGLELMTQIVGAPPTMDTWMNMVILIAIITIASALFLEMYRRLAQSADPDMDSDTQEPAPAGLRHTFYRTLRLILSYFMMPLVALSFYQINYATQLPAYHISLAALVVAANIIALIWLLSHVPTRSLGVLIFDNSKRYSQLSTSETGKKQDKRFILTLFTLTFIRGAAIGGLQIWGPAQLAVLGACDVVLLACAVQFQAYRGSSPDQPPVYGLRDLRRRPASRTDLLGSSAFHPKPYDPYGHDSAIYPEPYSTCLPKSDSISTSGRHYYRPPRHSHVCSHRSGDTLRDLSRMRSTATSPAISSRQPSASRRSESDDLVRGLAESSDSSSRTTKSSESTGPHEWNHGSDITSSAALAAVGTPLGPRWGDYSFREVDLYYCAPNPAVAKGNPSGASAPPPSRAHVRSSSPFNLWARVSGQPSTAERGFSVVRSASNPPPSQFQGPKQGH</sequence>
<feature type="region of interest" description="Disordered" evidence="1">
    <location>
        <begin position="464"/>
        <end position="546"/>
    </location>
</feature>
<dbReference type="PANTHER" id="PTHR31145:SF8">
    <property type="entry name" value="INTEGRAL MEMBRANE PROTEIN (AFU_ORTHOLOGUE AFUA_2G17475)"/>
    <property type="match status" value="1"/>
</dbReference>
<comment type="caution">
    <text evidence="3">The sequence shown here is derived from an EMBL/GenBank/DDBJ whole genome shotgun (WGS) entry which is preliminary data.</text>
</comment>
<gene>
    <name evidence="3" type="ORF">DL762_007968</name>
</gene>
<feature type="compositionally biased region" description="Low complexity" evidence="1">
    <location>
        <begin position="523"/>
        <end position="537"/>
    </location>
</feature>
<feature type="compositionally biased region" description="Basic residues" evidence="1">
    <location>
        <begin position="466"/>
        <end position="478"/>
    </location>
</feature>
<feature type="transmembrane region" description="Helical" evidence="2">
    <location>
        <begin position="139"/>
        <end position="158"/>
    </location>
</feature>
<evidence type="ECO:0008006" key="5">
    <source>
        <dbReference type="Google" id="ProtNLM"/>
    </source>
</evidence>
<feature type="region of interest" description="Disordered" evidence="1">
    <location>
        <begin position="615"/>
        <end position="646"/>
    </location>
</feature>
<dbReference type="InterPro" id="IPR040241">
    <property type="entry name" value="TRP_Flc/Pkd2-like"/>
</dbReference>
<accession>A0ABY0GY60</accession>
<evidence type="ECO:0000256" key="1">
    <source>
        <dbReference type="SAM" id="MobiDB-lite"/>
    </source>
</evidence>
<feature type="compositionally biased region" description="Polar residues" evidence="1">
    <location>
        <begin position="491"/>
        <end position="508"/>
    </location>
</feature>
<organism evidence="3 4">
    <name type="scientific">Monosporascus cannonballus</name>
    <dbReference type="NCBI Taxonomy" id="155416"/>
    <lineage>
        <taxon>Eukaryota</taxon>
        <taxon>Fungi</taxon>
        <taxon>Dikarya</taxon>
        <taxon>Ascomycota</taxon>
        <taxon>Pezizomycotina</taxon>
        <taxon>Sordariomycetes</taxon>
        <taxon>Xylariomycetidae</taxon>
        <taxon>Xylariales</taxon>
        <taxon>Xylariales incertae sedis</taxon>
        <taxon>Monosporascus</taxon>
    </lineage>
</organism>
<feature type="transmembrane region" description="Helical" evidence="2">
    <location>
        <begin position="272"/>
        <end position="291"/>
    </location>
</feature>
<dbReference type="PANTHER" id="PTHR31145">
    <property type="entry name" value="INTEGRAL MEMBRANE PROTEIN (AFU_ORTHOLOGUE AFUA_7G01610)"/>
    <property type="match status" value="1"/>
</dbReference>
<evidence type="ECO:0000256" key="2">
    <source>
        <dbReference type="SAM" id="Phobius"/>
    </source>
</evidence>
<keyword evidence="2" id="KW-0472">Membrane</keyword>
<keyword evidence="2" id="KW-0812">Transmembrane</keyword>
<name>A0ABY0GY60_9PEZI</name>
<proteinExistence type="predicted"/>
<feature type="transmembrane region" description="Helical" evidence="2">
    <location>
        <begin position="101"/>
        <end position="119"/>
    </location>
</feature>
<dbReference type="EMBL" id="QJNS01000312">
    <property type="protein sequence ID" value="RYO79825.1"/>
    <property type="molecule type" value="Genomic_DNA"/>
</dbReference>
<protein>
    <recommendedName>
        <fullName evidence="5">TRP C-terminal domain-containing protein</fullName>
    </recommendedName>
</protein>
<feature type="transmembrane region" description="Helical" evidence="2">
    <location>
        <begin position="165"/>
        <end position="183"/>
    </location>
</feature>
<feature type="compositionally biased region" description="Basic and acidic residues" evidence="1">
    <location>
        <begin position="480"/>
        <end position="490"/>
    </location>
</feature>